<reference evidence="4" key="1">
    <citation type="submission" date="2022-12" db="EMBL/GenBank/DDBJ databases">
        <authorList>
            <person name="Webb A."/>
        </authorList>
    </citation>
    <scope>NUCLEOTIDE SEQUENCE</scope>
    <source>
        <strain evidence="4">Pf2</strain>
    </source>
</reference>
<gene>
    <name evidence="4" type="ORF">PFR002_LOCUS2283</name>
</gene>
<dbReference type="GO" id="GO:0031902">
    <property type="term" value="C:late endosome membrane"/>
    <property type="evidence" value="ECO:0007669"/>
    <property type="project" value="TreeGrafter"/>
</dbReference>
<feature type="region of interest" description="Disordered" evidence="1">
    <location>
        <begin position="313"/>
        <end position="336"/>
    </location>
</feature>
<feature type="domain" description="Mic1" evidence="2">
    <location>
        <begin position="504"/>
        <end position="724"/>
    </location>
</feature>
<feature type="domain" description="Regulator of MON1-CCZ1 complex N-terminal" evidence="3">
    <location>
        <begin position="79"/>
        <end position="168"/>
    </location>
</feature>
<evidence type="ECO:0000313" key="5">
    <source>
        <dbReference type="Proteomes" id="UP001159659"/>
    </source>
</evidence>
<dbReference type="EMBL" id="CANTFK010000248">
    <property type="protein sequence ID" value="CAI5710897.1"/>
    <property type="molecule type" value="Genomic_DNA"/>
</dbReference>
<dbReference type="PANTHER" id="PTHR12897">
    <property type="entry name" value="COLON CANCER-ASSOCIATED PROTEIN MIC1"/>
    <property type="match status" value="1"/>
</dbReference>
<dbReference type="Pfam" id="PF07035">
    <property type="entry name" value="RMC1_C"/>
    <property type="match status" value="1"/>
</dbReference>
<dbReference type="InterPro" id="IPR049040">
    <property type="entry name" value="RMC1_N"/>
</dbReference>
<dbReference type="Pfam" id="PF21029">
    <property type="entry name" value="RMC1_N"/>
    <property type="match status" value="1"/>
</dbReference>
<dbReference type="GO" id="GO:0005765">
    <property type="term" value="C:lysosomal membrane"/>
    <property type="evidence" value="ECO:0007669"/>
    <property type="project" value="TreeGrafter"/>
</dbReference>
<dbReference type="InterPro" id="IPR009755">
    <property type="entry name" value="RMC1_C"/>
</dbReference>
<evidence type="ECO:0000259" key="3">
    <source>
        <dbReference type="Pfam" id="PF21029"/>
    </source>
</evidence>
<dbReference type="GO" id="GO:0035658">
    <property type="term" value="C:Mon1-Ccz1 complex"/>
    <property type="evidence" value="ECO:0007669"/>
    <property type="project" value="InterPro"/>
</dbReference>
<name>A0AAV0SYG2_9STRA</name>
<dbReference type="Proteomes" id="UP001159659">
    <property type="component" value="Unassembled WGS sequence"/>
</dbReference>
<dbReference type="GO" id="GO:0010506">
    <property type="term" value="P:regulation of autophagy"/>
    <property type="evidence" value="ECO:0007669"/>
    <property type="project" value="InterPro"/>
</dbReference>
<evidence type="ECO:0000313" key="4">
    <source>
        <dbReference type="EMBL" id="CAI5710897.1"/>
    </source>
</evidence>
<evidence type="ECO:0000259" key="2">
    <source>
        <dbReference type="Pfam" id="PF07035"/>
    </source>
</evidence>
<protein>
    <recommendedName>
        <fullName evidence="6">Mic1 domain-containing protein</fullName>
    </recommendedName>
</protein>
<dbReference type="AlphaFoldDB" id="A0AAV0SYG2"/>
<proteinExistence type="predicted"/>
<dbReference type="PANTHER" id="PTHR12897:SF4">
    <property type="entry name" value="REGULATOR OF MON1-CCZ1 COMPLEX"/>
    <property type="match status" value="1"/>
</dbReference>
<evidence type="ECO:0008006" key="6">
    <source>
        <dbReference type="Google" id="ProtNLM"/>
    </source>
</evidence>
<evidence type="ECO:0000256" key="1">
    <source>
        <dbReference type="SAM" id="MobiDB-lite"/>
    </source>
</evidence>
<accession>A0AAV0SYG2</accession>
<dbReference type="InterPro" id="IPR040371">
    <property type="entry name" value="RMC1"/>
</dbReference>
<organism evidence="4 5">
    <name type="scientific">Peronospora farinosa</name>
    <dbReference type="NCBI Taxonomy" id="134698"/>
    <lineage>
        <taxon>Eukaryota</taxon>
        <taxon>Sar</taxon>
        <taxon>Stramenopiles</taxon>
        <taxon>Oomycota</taxon>
        <taxon>Peronosporomycetes</taxon>
        <taxon>Peronosporales</taxon>
        <taxon>Peronosporaceae</taxon>
        <taxon>Peronospora</taxon>
    </lineage>
</organism>
<comment type="caution">
    <text evidence="4">The sequence shown here is derived from an EMBL/GenBank/DDBJ whole genome shotgun (WGS) entry which is preliminary data.</text>
</comment>
<sequence>MSDGHLYLCCGGVSYIGGSHRAWHDAAHQSVLLLFSTSVKLLPMDASLNPTTSPSENMMTLYDFCEPEASGDYREAVQHRNMTPIMLLQLSVDGQFLAIQRSDIEVQVLHRATRVSNWMQCLPKAGNRIVHGGVIWSKHFAKSSSSQDLFLVTKLGLEHHRVSLKRRTCFLHRVVGLYVHAFWYEASHGVLFLSSGSRANEIVPFLLHGANVETLPKLMFSTSVGTQDLHLVTLYGDVYAVYHNPCTTKLLLYLVGRTKVTCVRSLNLMLSPGTVFEYSVVDNLLVCHSLDFNVSFFFDIKCNGSISDPFSAPLPISSRPPGRPLPESNKAPAERTVDIRQESDAAVLKIVSDENYQEVSDDSILNDPIPPCNFRHALSLDSQDMQISYNDGTPLASLSFELSAASQLASQRSARRLQRTTSEASVHKTETMDLEAVVPSFSRWRFHAPNFVQRSWSLNGLEQVESRKLQLNLVEICKTCERHREILPFLLRRGDYDSAKILVLKLVRKHIVEQQPSLSSIVQLLTTVQTMYGNERHDEKAVGGRASSGSYFMHSNNDTNAGQHTDEHSTMPRSTARNVNGFMLIQQADFYHHVWKNILEDKNIGAIYNMSVYIVEYIKNLRERKVQVENITYIALAECFIATGQPNELYQFLHYHVLADSAELAELMVRKGKIYPVLMQVGLDMYYRLKEICSLLHTLLDLGQTERAIKIAWRNMGSTSCNASVLPGAAFFDSLVRSVTGSKEPCSPFQVTQMLVHLLLFLRVWDPASLKCDSTTSLSTLAVCATVPFPDEMTVLNSRLKLRKAFGFN</sequence>